<dbReference type="Proteomes" id="UP000501534">
    <property type="component" value="Chromosome"/>
</dbReference>
<reference evidence="1 2" key="1">
    <citation type="submission" date="2020-04" db="EMBL/GenBank/DDBJ databases">
        <title>Usitatibacter rugosus gen. nov., sp. nov. and Usitatibacter palustris sp. nov., novel members of Usitatibacteraceae fam. nov. within the order Nitrosomonadales isolated from soil.</title>
        <authorList>
            <person name="Huber K.J."/>
            <person name="Neumann-Schaal M."/>
            <person name="Geppert A."/>
            <person name="Luckner M."/>
            <person name="Wanner G."/>
            <person name="Overmann J."/>
        </authorList>
    </citation>
    <scope>NUCLEOTIDE SEQUENCE [LARGE SCALE GENOMIC DNA]</scope>
    <source>
        <strain evidence="1 2">0125_3</strain>
    </source>
</reference>
<keyword evidence="2" id="KW-1185">Reference proteome</keyword>
<gene>
    <name evidence="1" type="ORF">DSM104443_04055</name>
</gene>
<proteinExistence type="predicted"/>
<dbReference type="AlphaFoldDB" id="A0A6M4H0C8"/>
<name>A0A6M4H0C8_9PROT</name>
<evidence type="ECO:0000313" key="2">
    <source>
        <dbReference type="Proteomes" id="UP000501534"/>
    </source>
</evidence>
<evidence type="ECO:0000313" key="1">
    <source>
        <dbReference type="EMBL" id="QJR12961.1"/>
    </source>
</evidence>
<dbReference type="EMBL" id="CP053069">
    <property type="protein sequence ID" value="QJR12961.1"/>
    <property type="molecule type" value="Genomic_DNA"/>
</dbReference>
<sequence length="35" mass="4134">MRIEIEQGTLEYWYLWSAIGFYYPRIVANTLGAHA</sequence>
<accession>A0A6M4H0C8</accession>
<organism evidence="1 2">
    <name type="scientific">Usitatibacter rugosus</name>
    <dbReference type="NCBI Taxonomy" id="2732067"/>
    <lineage>
        <taxon>Bacteria</taxon>
        <taxon>Pseudomonadati</taxon>
        <taxon>Pseudomonadota</taxon>
        <taxon>Betaproteobacteria</taxon>
        <taxon>Nitrosomonadales</taxon>
        <taxon>Usitatibacteraceae</taxon>
        <taxon>Usitatibacter</taxon>
    </lineage>
</organism>
<protein>
    <submittedName>
        <fullName evidence="1">Uncharacterized protein</fullName>
    </submittedName>
</protein>
<dbReference type="KEGG" id="uru:DSM104443_04055"/>